<dbReference type="InterPro" id="IPR053020">
    <property type="entry name" value="Smr_domain_protein"/>
</dbReference>
<evidence type="ECO:0000313" key="5">
    <source>
        <dbReference type="Proteomes" id="UP000218334"/>
    </source>
</evidence>
<evidence type="ECO:0000256" key="2">
    <source>
        <dbReference type="SAM" id="Phobius"/>
    </source>
</evidence>
<keyword evidence="2" id="KW-0472">Membrane</keyword>
<evidence type="ECO:0000259" key="3">
    <source>
        <dbReference type="PROSITE" id="PS50828"/>
    </source>
</evidence>
<dbReference type="Gene3D" id="3.30.1370.110">
    <property type="match status" value="1"/>
</dbReference>
<feature type="transmembrane region" description="Helical" evidence="2">
    <location>
        <begin position="6"/>
        <end position="27"/>
    </location>
</feature>
<dbReference type="SUPFAM" id="SSF160443">
    <property type="entry name" value="SMR domain-like"/>
    <property type="match status" value="1"/>
</dbReference>
<keyword evidence="2" id="KW-1133">Transmembrane helix</keyword>
<feature type="domain" description="Smr" evidence="3">
    <location>
        <begin position="323"/>
        <end position="399"/>
    </location>
</feature>
<feature type="compositionally biased region" description="Low complexity" evidence="1">
    <location>
        <begin position="60"/>
        <end position="70"/>
    </location>
</feature>
<dbReference type="PROSITE" id="PS50828">
    <property type="entry name" value="SMR"/>
    <property type="match status" value="1"/>
</dbReference>
<feature type="compositionally biased region" description="Pro residues" evidence="1">
    <location>
        <begin position="50"/>
        <end position="59"/>
    </location>
</feature>
<feature type="compositionally biased region" description="Pro residues" evidence="1">
    <location>
        <begin position="146"/>
        <end position="155"/>
    </location>
</feature>
<dbReference type="PANTHER" id="PTHR47417:SF1">
    <property type="entry name" value="SMR DOMAIN-CONTAINING PROTEIN YPL199C"/>
    <property type="match status" value="1"/>
</dbReference>
<dbReference type="InterPro" id="IPR036063">
    <property type="entry name" value="Smr_dom_sf"/>
</dbReference>
<dbReference type="Proteomes" id="UP000218334">
    <property type="component" value="Unassembled WGS sequence"/>
</dbReference>
<feature type="compositionally biased region" description="Pro residues" evidence="1">
    <location>
        <begin position="210"/>
        <end position="220"/>
    </location>
</feature>
<feature type="compositionally biased region" description="Pro residues" evidence="1">
    <location>
        <begin position="114"/>
        <end position="124"/>
    </location>
</feature>
<dbReference type="Pfam" id="PF08590">
    <property type="entry name" value="DUF1771"/>
    <property type="match status" value="1"/>
</dbReference>
<evidence type="ECO:0000256" key="1">
    <source>
        <dbReference type="SAM" id="MobiDB-lite"/>
    </source>
</evidence>
<reference evidence="5" key="1">
    <citation type="journal article" date="2017" name="Nat. Ecol. Evol.">
        <title>Genome expansion and lineage-specific genetic innovations in the forest pathogenic fungi Armillaria.</title>
        <authorList>
            <person name="Sipos G."/>
            <person name="Prasanna A.N."/>
            <person name="Walter M.C."/>
            <person name="O'Connor E."/>
            <person name="Balint B."/>
            <person name="Krizsan K."/>
            <person name="Kiss B."/>
            <person name="Hess J."/>
            <person name="Varga T."/>
            <person name="Slot J."/>
            <person name="Riley R."/>
            <person name="Boka B."/>
            <person name="Rigling D."/>
            <person name="Barry K."/>
            <person name="Lee J."/>
            <person name="Mihaltcheva S."/>
            <person name="LaButti K."/>
            <person name="Lipzen A."/>
            <person name="Waldron R."/>
            <person name="Moloney N.M."/>
            <person name="Sperisen C."/>
            <person name="Kredics L."/>
            <person name="Vagvoelgyi C."/>
            <person name="Patrignani A."/>
            <person name="Fitzpatrick D."/>
            <person name="Nagy I."/>
            <person name="Doyle S."/>
            <person name="Anderson J.B."/>
            <person name="Grigoriev I.V."/>
            <person name="Gueldener U."/>
            <person name="Muensterkoetter M."/>
            <person name="Nagy L.G."/>
        </authorList>
    </citation>
    <scope>NUCLEOTIDE SEQUENCE [LARGE SCALE GENOMIC DNA]</scope>
    <source>
        <strain evidence="5">28-4</strain>
    </source>
</reference>
<dbReference type="AlphaFoldDB" id="A0A2H3BWS3"/>
<feature type="compositionally biased region" description="Pro residues" evidence="1">
    <location>
        <begin position="179"/>
        <end position="188"/>
    </location>
</feature>
<dbReference type="SMART" id="SM00463">
    <property type="entry name" value="SMR"/>
    <property type="match status" value="1"/>
</dbReference>
<dbReference type="PRINTS" id="PR01217">
    <property type="entry name" value="PRICHEXTENSN"/>
</dbReference>
<feature type="region of interest" description="Disordered" evidence="1">
    <location>
        <begin position="36"/>
        <end position="251"/>
    </location>
</feature>
<organism evidence="4 5">
    <name type="scientific">Armillaria solidipes</name>
    <dbReference type="NCBI Taxonomy" id="1076256"/>
    <lineage>
        <taxon>Eukaryota</taxon>
        <taxon>Fungi</taxon>
        <taxon>Dikarya</taxon>
        <taxon>Basidiomycota</taxon>
        <taxon>Agaricomycotina</taxon>
        <taxon>Agaricomycetes</taxon>
        <taxon>Agaricomycetidae</taxon>
        <taxon>Agaricales</taxon>
        <taxon>Marasmiineae</taxon>
        <taxon>Physalacriaceae</taxon>
        <taxon>Armillaria</taxon>
    </lineage>
</organism>
<proteinExistence type="predicted"/>
<dbReference type="STRING" id="1076256.A0A2H3BWS3"/>
<accession>A0A2H3BWS3</accession>
<sequence length="435" mass="48999">MSILMGAAILMGVLEVAVVLMIVWAGLSQGSSRSRQYTLPVHRPQQQPVYQPPPCPPSPSQSYRPSPYTPLLHQPEQHRPVYQPPPRPPPPSQSYRPSPYTPPVHHPEQHQPVSQPPPHRPPPSQSYQSSPYTPPVRQPEQHQPVYRPPPRPPLPSQSYQSSPYTPPVHQPEQHQPVYQSPPRPPPPSQSYQSSPYTPPVHQLEQHQPVSQPPPHRPPPSQTYQPSPHRPPSPHGPPKHEDDNQQDQPNEYYIGLRARANKEGDEMARCFSESHEAYSRGDRAAAKDLSNQGKDHKQKMEQLNKDASNWIYLENNRDRKPGEIDLHGLYVKEAIAYTDAALKEAKLRGDSEIRLIVGKGSHSEGGEARVRPAIKGLIRKYQLVTEFDPSNSGVLVVELNGCPPIHYDHDLDISHRHGRRRASNIGAEESMETIHP</sequence>
<feature type="compositionally biased region" description="Pro residues" evidence="1">
    <location>
        <begin position="82"/>
        <end position="92"/>
    </location>
</feature>
<dbReference type="InterPro" id="IPR002625">
    <property type="entry name" value="Smr_dom"/>
</dbReference>
<protein>
    <submittedName>
        <fullName evidence="4">DUF1771-domain-containing protein</fullName>
    </submittedName>
</protein>
<feature type="compositionally biased region" description="Basic and acidic residues" evidence="1">
    <location>
        <begin position="272"/>
        <end position="285"/>
    </location>
</feature>
<dbReference type="EMBL" id="KZ293433">
    <property type="protein sequence ID" value="PBK68353.1"/>
    <property type="molecule type" value="Genomic_DNA"/>
</dbReference>
<gene>
    <name evidence="4" type="ORF">ARMSODRAFT_958451</name>
</gene>
<keyword evidence="2" id="KW-0812">Transmembrane</keyword>
<feature type="region of interest" description="Disordered" evidence="1">
    <location>
        <begin position="272"/>
        <end position="295"/>
    </location>
</feature>
<evidence type="ECO:0000313" key="4">
    <source>
        <dbReference type="EMBL" id="PBK68353.1"/>
    </source>
</evidence>
<dbReference type="SMART" id="SM01162">
    <property type="entry name" value="DUF1771"/>
    <property type="match status" value="1"/>
</dbReference>
<name>A0A2H3BWS3_9AGAR</name>
<dbReference type="PANTHER" id="PTHR47417">
    <property type="entry name" value="SMR DOMAIN-CONTAINING PROTEIN YPL199C"/>
    <property type="match status" value="1"/>
</dbReference>
<keyword evidence="5" id="KW-1185">Reference proteome</keyword>
<dbReference type="Pfam" id="PF01713">
    <property type="entry name" value="Smr"/>
    <property type="match status" value="1"/>
</dbReference>
<dbReference type="InterPro" id="IPR013899">
    <property type="entry name" value="DUF1771"/>
</dbReference>